<dbReference type="GO" id="GO:0006412">
    <property type="term" value="P:translation"/>
    <property type="evidence" value="ECO:0007669"/>
    <property type="project" value="InterPro"/>
</dbReference>
<gene>
    <name evidence="6" type="ORF">BRENAR_LOCUS3496</name>
</gene>
<dbReference type="STRING" id="13370.A0A448YPA7"/>
<keyword evidence="3 4" id="KW-0687">Ribonucleoprotein</keyword>
<protein>
    <submittedName>
        <fullName evidence="6">DEKNAAC103842</fullName>
    </submittedName>
</protein>
<dbReference type="AlphaFoldDB" id="A0A448YPA7"/>
<dbReference type="InterPro" id="IPR002358">
    <property type="entry name" value="Ribosomal_uL6_CS"/>
</dbReference>
<dbReference type="Gene3D" id="3.90.930.12">
    <property type="entry name" value="Ribosomal protein L6, alpha-beta domain"/>
    <property type="match status" value="2"/>
</dbReference>
<proteinExistence type="inferred from homology"/>
<sequence>MVLKLAGHICSFLQTKNRGKSGSCSRSFSCSTAALSHIGSNPVFVPPDVKIETNDFLIPKVIPKGRESISLSKLLTIRGPRGVVDIEVPEFLRLQERENHVIVGVDNPSVKIQKSLWGTMRALINNGVIGVTEGHMTVLRFKGTGYRVMLEKDDKGTEWVKMKIGKCDLQGLPIPEGIKCSVPTTTLLVLEGCNKQQLNLFAGRLRNMHPPEPYKGKGIYMNGEDVRLKSKKVK</sequence>
<dbReference type="EMBL" id="CAACVR010000027">
    <property type="protein sequence ID" value="VEU22765.1"/>
    <property type="molecule type" value="Genomic_DNA"/>
</dbReference>
<dbReference type="InterPro" id="IPR020040">
    <property type="entry name" value="Ribosomal_uL6_a/b-dom"/>
</dbReference>
<dbReference type="Pfam" id="PF00347">
    <property type="entry name" value="Ribosomal_L6"/>
    <property type="match status" value="1"/>
</dbReference>
<organism evidence="6 7">
    <name type="scientific">Brettanomyces naardenensis</name>
    <name type="common">Yeast</name>
    <dbReference type="NCBI Taxonomy" id="13370"/>
    <lineage>
        <taxon>Eukaryota</taxon>
        <taxon>Fungi</taxon>
        <taxon>Dikarya</taxon>
        <taxon>Ascomycota</taxon>
        <taxon>Saccharomycotina</taxon>
        <taxon>Pichiomycetes</taxon>
        <taxon>Pichiales</taxon>
        <taxon>Pichiaceae</taxon>
        <taxon>Brettanomyces</taxon>
    </lineage>
</organism>
<evidence type="ECO:0000259" key="5">
    <source>
        <dbReference type="Pfam" id="PF00347"/>
    </source>
</evidence>
<evidence type="ECO:0000256" key="1">
    <source>
        <dbReference type="ARBA" id="ARBA00009356"/>
    </source>
</evidence>
<keyword evidence="7" id="KW-1185">Reference proteome</keyword>
<dbReference type="InterPro" id="IPR000702">
    <property type="entry name" value="Ribosomal_uL6-like"/>
</dbReference>
<evidence type="ECO:0000313" key="7">
    <source>
        <dbReference type="Proteomes" id="UP000290900"/>
    </source>
</evidence>
<dbReference type="PROSITE" id="PS00525">
    <property type="entry name" value="RIBOSOMAL_L6_1"/>
    <property type="match status" value="1"/>
</dbReference>
<dbReference type="PANTHER" id="PTHR11655:SF14">
    <property type="entry name" value="LARGE RIBOSOMAL SUBUNIT PROTEIN UL6M"/>
    <property type="match status" value="1"/>
</dbReference>
<dbReference type="Proteomes" id="UP000290900">
    <property type="component" value="Unassembled WGS sequence"/>
</dbReference>
<evidence type="ECO:0000256" key="4">
    <source>
        <dbReference type="RuleBase" id="RU003869"/>
    </source>
</evidence>
<dbReference type="FunCoup" id="A0A448YPA7">
    <property type="interactions" value="736"/>
</dbReference>
<dbReference type="GO" id="GO:0003735">
    <property type="term" value="F:structural constituent of ribosome"/>
    <property type="evidence" value="ECO:0007669"/>
    <property type="project" value="InterPro"/>
</dbReference>
<dbReference type="OrthoDB" id="540873at2759"/>
<dbReference type="InterPro" id="IPR019906">
    <property type="entry name" value="Ribosomal_uL6_bac-type"/>
</dbReference>
<accession>A0A448YPA7</accession>
<dbReference type="InParanoid" id="A0A448YPA7"/>
<name>A0A448YPA7_BRENA</name>
<dbReference type="InterPro" id="IPR036789">
    <property type="entry name" value="Ribosomal_uL6-like_a/b-dom_sf"/>
</dbReference>
<reference evidence="6 7" key="1">
    <citation type="submission" date="2018-12" db="EMBL/GenBank/DDBJ databases">
        <authorList>
            <person name="Tiukova I."/>
            <person name="Dainat J."/>
        </authorList>
    </citation>
    <scope>NUCLEOTIDE SEQUENCE [LARGE SCALE GENOMIC DNA]</scope>
</reference>
<dbReference type="GO" id="GO:0005762">
    <property type="term" value="C:mitochondrial large ribosomal subunit"/>
    <property type="evidence" value="ECO:0007669"/>
    <property type="project" value="TreeGrafter"/>
</dbReference>
<dbReference type="SUPFAM" id="SSF56053">
    <property type="entry name" value="Ribosomal protein L6"/>
    <property type="match status" value="2"/>
</dbReference>
<comment type="similarity">
    <text evidence="1 4">Belongs to the universal ribosomal protein uL6 family.</text>
</comment>
<feature type="domain" description="Large ribosomal subunit protein uL6 alpha-beta" evidence="5">
    <location>
        <begin position="72"/>
        <end position="134"/>
    </location>
</feature>
<evidence type="ECO:0000313" key="6">
    <source>
        <dbReference type="EMBL" id="VEU22765.1"/>
    </source>
</evidence>
<evidence type="ECO:0000256" key="3">
    <source>
        <dbReference type="ARBA" id="ARBA00023274"/>
    </source>
</evidence>
<dbReference type="GO" id="GO:0019843">
    <property type="term" value="F:rRNA binding"/>
    <property type="evidence" value="ECO:0007669"/>
    <property type="project" value="InterPro"/>
</dbReference>
<keyword evidence="2 4" id="KW-0689">Ribosomal protein</keyword>
<evidence type="ECO:0000256" key="2">
    <source>
        <dbReference type="ARBA" id="ARBA00022980"/>
    </source>
</evidence>
<dbReference type="PANTHER" id="PTHR11655">
    <property type="entry name" value="60S/50S RIBOSOMAL PROTEIN L6/L9"/>
    <property type="match status" value="1"/>
</dbReference>
<dbReference type="PRINTS" id="PR00059">
    <property type="entry name" value="RIBOSOMALL6"/>
</dbReference>